<dbReference type="InterPro" id="IPR016181">
    <property type="entry name" value="Acyl_CoA_acyltransferase"/>
</dbReference>
<dbReference type="AlphaFoldDB" id="A0A9W9VFJ6"/>
<dbReference type="RefSeq" id="XP_056482740.1">
    <property type="nucleotide sequence ID" value="XM_056636710.1"/>
</dbReference>
<organism evidence="2 3">
    <name type="scientific">Penicillium cosmopolitanum</name>
    <dbReference type="NCBI Taxonomy" id="1131564"/>
    <lineage>
        <taxon>Eukaryota</taxon>
        <taxon>Fungi</taxon>
        <taxon>Dikarya</taxon>
        <taxon>Ascomycota</taxon>
        <taxon>Pezizomycotina</taxon>
        <taxon>Eurotiomycetes</taxon>
        <taxon>Eurotiomycetidae</taxon>
        <taxon>Eurotiales</taxon>
        <taxon>Aspergillaceae</taxon>
        <taxon>Penicillium</taxon>
    </lineage>
</organism>
<keyword evidence="3" id="KW-1185">Reference proteome</keyword>
<dbReference type="OrthoDB" id="41532at2759"/>
<feature type="domain" description="N-acetyltransferase" evidence="1">
    <location>
        <begin position="28"/>
        <end position="206"/>
    </location>
</feature>
<evidence type="ECO:0000259" key="1">
    <source>
        <dbReference type="PROSITE" id="PS51186"/>
    </source>
</evidence>
<reference evidence="2" key="2">
    <citation type="journal article" date="2023" name="IMA Fungus">
        <title>Comparative genomic study of the Penicillium genus elucidates a diverse pangenome and 15 lateral gene transfer events.</title>
        <authorList>
            <person name="Petersen C."/>
            <person name="Sorensen T."/>
            <person name="Nielsen M.R."/>
            <person name="Sondergaard T.E."/>
            <person name="Sorensen J.L."/>
            <person name="Fitzpatrick D.A."/>
            <person name="Frisvad J.C."/>
            <person name="Nielsen K.L."/>
        </authorList>
    </citation>
    <scope>NUCLEOTIDE SEQUENCE</scope>
    <source>
        <strain evidence="2">IBT 29677</strain>
    </source>
</reference>
<gene>
    <name evidence="2" type="ORF">N7509_012073</name>
</gene>
<evidence type="ECO:0000313" key="2">
    <source>
        <dbReference type="EMBL" id="KAJ5378954.1"/>
    </source>
</evidence>
<dbReference type="GO" id="GO:0016747">
    <property type="term" value="F:acyltransferase activity, transferring groups other than amino-acyl groups"/>
    <property type="evidence" value="ECO:0007669"/>
    <property type="project" value="InterPro"/>
</dbReference>
<sequence length="227" mass="25677">MKLQNEYSFFKVSKTENVLEAAEKYRDLRLRALKTSPSSFSSTYEIEAAFSESDWIDRLTVPDREVFICAATPVHINTTPPPVEWIGQVTLRGPMSMADFALPAESGQTELKSDAEEERWQMLSLFTLPEHRGNGLGGKLCQVAVDYLRTWQSSPNQIYIRLMVKPENHVTVNLYRRLGFATVGKCTLAEALRANGDGHLLPKDLELASAKYSQRSGLLMSFFMHRN</sequence>
<comment type="caution">
    <text evidence="2">The sequence shown here is derived from an EMBL/GenBank/DDBJ whole genome shotgun (WGS) entry which is preliminary data.</text>
</comment>
<dbReference type="GeneID" id="81375690"/>
<dbReference type="InterPro" id="IPR000182">
    <property type="entry name" value="GNAT_dom"/>
</dbReference>
<dbReference type="Gene3D" id="3.40.630.30">
    <property type="match status" value="1"/>
</dbReference>
<dbReference type="Proteomes" id="UP001147747">
    <property type="component" value="Unassembled WGS sequence"/>
</dbReference>
<accession>A0A9W9VFJ6</accession>
<dbReference type="SUPFAM" id="SSF55729">
    <property type="entry name" value="Acyl-CoA N-acyltransferases (Nat)"/>
    <property type="match status" value="1"/>
</dbReference>
<proteinExistence type="predicted"/>
<reference evidence="2" key="1">
    <citation type="submission" date="2022-12" db="EMBL/GenBank/DDBJ databases">
        <authorList>
            <person name="Petersen C."/>
        </authorList>
    </citation>
    <scope>NUCLEOTIDE SEQUENCE</scope>
    <source>
        <strain evidence="2">IBT 29677</strain>
    </source>
</reference>
<dbReference type="EMBL" id="JAPZBU010000011">
    <property type="protein sequence ID" value="KAJ5378954.1"/>
    <property type="molecule type" value="Genomic_DNA"/>
</dbReference>
<name>A0A9W9VFJ6_9EURO</name>
<dbReference type="PROSITE" id="PS51186">
    <property type="entry name" value="GNAT"/>
    <property type="match status" value="1"/>
</dbReference>
<dbReference type="Pfam" id="PF00583">
    <property type="entry name" value="Acetyltransf_1"/>
    <property type="match status" value="1"/>
</dbReference>
<dbReference type="CDD" id="cd04301">
    <property type="entry name" value="NAT_SF"/>
    <property type="match status" value="1"/>
</dbReference>
<evidence type="ECO:0000313" key="3">
    <source>
        <dbReference type="Proteomes" id="UP001147747"/>
    </source>
</evidence>
<protein>
    <recommendedName>
        <fullName evidence="1">N-acetyltransferase domain-containing protein</fullName>
    </recommendedName>
</protein>